<dbReference type="PANTHER" id="PTHR10579">
    <property type="entry name" value="CALCIUM-ACTIVATED CHLORIDE CHANNEL REGULATOR"/>
    <property type="match status" value="1"/>
</dbReference>
<dbReference type="Pfam" id="PF00092">
    <property type="entry name" value="VWA"/>
    <property type="match status" value="1"/>
</dbReference>
<comment type="caution">
    <text evidence="2">The sequence shown here is derived from an EMBL/GenBank/DDBJ whole genome shotgun (WGS) entry which is preliminary data.</text>
</comment>
<protein>
    <recommendedName>
        <fullName evidence="1">VWFA domain-containing protein</fullName>
    </recommendedName>
</protein>
<reference evidence="3" key="1">
    <citation type="submission" date="2018-12" db="EMBL/GenBank/DDBJ databases">
        <title>Tengunoibacter tsumagoiensis gen. nov., sp. nov., Dictyobacter kobayashii sp. nov., D. alpinus sp. nov., and D. joshuensis sp. nov. and description of Dictyobacteraceae fam. nov. within the order Ktedonobacterales isolated from Tengu-no-mugimeshi.</title>
        <authorList>
            <person name="Wang C.M."/>
            <person name="Zheng Y."/>
            <person name="Sakai Y."/>
            <person name="Toyoda A."/>
            <person name="Minakuchi Y."/>
            <person name="Abe K."/>
            <person name="Yokota A."/>
            <person name="Yabe S."/>
        </authorList>
    </citation>
    <scope>NUCLEOTIDE SEQUENCE [LARGE SCALE GENOMIC DNA]</scope>
    <source>
        <strain evidence="3">Uno11</strain>
    </source>
</reference>
<evidence type="ECO:0000313" key="2">
    <source>
        <dbReference type="EMBL" id="GCE21301.1"/>
    </source>
</evidence>
<keyword evidence="3" id="KW-1185">Reference proteome</keyword>
<gene>
    <name evidence="2" type="ORF">KDK_51010</name>
</gene>
<dbReference type="InterPro" id="IPR002035">
    <property type="entry name" value="VWF_A"/>
</dbReference>
<organism evidence="2 3">
    <name type="scientific">Dictyobacter kobayashii</name>
    <dbReference type="NCBI Taxonomy" id="2014872"/>
    <lineage>
        <taxon>Bacteria</taxon>
        <taxon>Bacillati</taxon>
        <taxon>Chloroflexota</taxon>
        <taxon>Ktedonobacteria</taxon>
        <taxon>Ktedonobacterales</taxon>
        <taxon>Dictyobacteraceae</taxon>
        <taxon>Dictyobacter</taxon>
    </lineage>
</organism>
<evidence type="ECO:0000313" key="3">
    <source>
        <dbReference type="Proteomes" id="UP000287188"/>
    </source>
</evidence>
<dbReference type="AlphaFoldDB" id="A0A402AQ51"/>
<sequence>MHQVAANAVNRPDPWQMPAQPALWYQPGGLAAPEELAKLFTKKLAPNNPRASNEVSLAYILEKESLPATGSSQVIHVLLEAKPAAFLAGIRAPLNIAVVIDRSGTMRGAKIRNIREAAKKIVDYLEPSDYISVVNFDDTAQVIIPSMPCNDKPGMKAAIDPIRDGVAQACRRV</sequence>
<dbReference type="InterPro" id="IPR051266">
    <property type="entry name" value="CLCR"/>
</dbReference>
<accession>A0A402AQ51</accession>
<name>A0A402AQ51_9CHLR</name>
<feature type="domain" description="VWFA" evidence="1">
    <location>
        <begin position="95"/>
        <end position="162"/>
    </location>
</feature>
<dbReference type="EMBL" id="BIFS01000001">
    <property type="protein sequence ID" value="GCE21301.1"/>
    <property type="molecule type" value="Genomic_DNA"/>
</dbReference>
<evidence type="ECO:0000259" key="1">
    <source>
        <dbReference type="Pfam" id="PF00092"/>
    </source>
</evidence>
<dbReference type="SUPFAM" id="SSF53300">
    <property type="entry name" value="vWA-like"/>
    <property type="match status" value="1"/>
</dbReference>
<dbReference type="PANTHER" id="PTHR10579:SF43">
    <property type="entry name" value="ZINC FINGER (C3HC4-TYPE RING FINGER) FAMILY PROTEIN"/>
    <property type="match status" value="1"/>
</dbReference>
<proteinExistence type="predicted"/>
<dbReference type="Proteomes" id="UP000287188">
    <property type="component" value="Unassembled WGS sequence"/>
</dbReference>
<dbReference type="InterPro" id="IPR036465">
    <property type="entry name" value="vWFA_dom_sf"/>
</dbReference>
<dbReference type="Gene3D" id="3.40.50.410">
    <property type="entry name" value="von Willebrand factor, type A domain"/>
    <property type="match status" value="1"/>
</dbReference>